<evidence type="ECO:0000313" key="7">
    <source>
        <dbReference type="EMBL" id="CUR51458.1"/>
    </source>
</evidence>
<dbReference type="GO" id="GO:0022857">
    <property type="term" value="F:transmembrane transporter activity"/>
    <property type="evidence" value="ECO:0007669"/>
    <property type="project" value="InterPro"/>
</dbReference>
<evidence type="ECO:0000256" key="4">
    <source>
        <dbReference type="ARBA" id="ARBA00022989"/>
    </source>
</evidence>
<evidence type="ECO:0000313" key="8">
    <source>
        <dbReference type="Proteomes" id="UP000196239"/>
    </source>
</evidence>
<feature type="transmembrane region" description="Helical" evidence="6">
    <location>
        <begin position="343"/>
        <end position="361"/>
    </location>
</feature>
<dbReference type="AlphaFoldDB" id="A0A128A299"/>
<dbReference type="PANTHER" id="PTHR42770:SF11">
    <property type="entry name" value="INNER MEMBRANE TRANSPORT PROTEIN YBAT"/>
    <property type="match status" value="1"/>
</dbReference>
<feature type="transmembrane region" description="Helical" evidence="6">
    <location>
        <begin position="130"/>
        <end position="151"/>
    </location>
</feature>
<proteinExistence type="predicted"/>
<feature type="transmembrane region" description="Helical" evidence="6">
    <location>
        <begin position="405"/>
        <end position="426"/>
    </location>
</feature>
<feature type="transmembrane region" description="Helical" evidence="6">
    <location>
        <begin position="201"/>
        <end position="219"/>
    </location>
</feature>
<dbReference type="PANTHER" id="PTHR42770">
    <property type="entry name" value="AMINO ACID TRANSPORTER-RELATED"/>
    <property type="match status" value="1"/>
</dbReference>
<feature type="transmembrane region" description="Helical" evidence="6">
    <location>
        <begin position="367"/>
        <end position="385"/>
    </location>
</feature>
<dbReference type="Proteomes" id="UP000196239">
    <property type="component" value="Chromosome 1"/>
</dbReference>
<accession>A0A128A299</accession>
<protein>
    <submittedName>
        <fullName evidence="7">Putative amino acid permease</fullName>
    </submittedName>
</protein>
<dbReference type="Pfam" id="PF13520">
    <property type="entry name" value="AA_permease_2"/>
    <property type="match status" value="1"/>
</dbReference>
<evidence type="ECO:0000256" key="2">
    <source>
        <dbReference type="ARBA" id="ARBA00022475"/>
    </source>
</evidence>
<keyword evidence="5 6" id="KW-0472">Membrane</keyword>
<feature type="transmembrane region" description="Helical" evidence="6">
    <location>
        <begin position="88"/>
        <end position="110"/>
    </location>
</feature>
<comment type="subcellular location">
    <subcellularLocation>
        <location evidence="1">Cell membrane</location>
        <topology evidence="1">Multi-pass membrane protein</topology>
    </subcellularLocation>
</comment>
<keyword evidence="8" id="KW-1185">Reference proteome</keyword>
<name>A0A128A299_9ARCH</name>
<evidence type="ECO:0000256" key="3">
    <source>
        <dbReference type="ARBA" id="ARBA00022692"/>
    </source>
</evidence>
<dbReference type="Gene3D" id="3.40.50.12370">
    <property type="match status" value="1"/>
</dbReference>
<reference evidence="8" key="1">
    <citation type="submission" date="2015-10" db="EMBL/GenBank/DDBJ databases">
        <authorList>
            <person name="Lehtovirta-Morley L.E."/>
            <person name="Vieille C."/>
        </authorList>
    </citation>
    <scope>NUCLEOTIDE SEQUENCE [LARGE SCALE GENOMIC DNA]</scope>
</reference>
<dbReference type="KEGG" id="ndv:NDEV_0693"/>
<feature type="transmembrane region" description="Helical" evidence="6">
    <location>
        <begin position="432"/>
        <end position="450"/>
    </location>
</feature>
<organism evidence="7 8">
    <name type="scientific">Nitrosotalea devaniterrae</name>
    <dbReference type="NCBI Taxonomy" id="1078905"/>
    <lineage>
        <taxon>Archaea</taxon>
        <taxon>Nitrososphaerota</taxon>
        <taxon>Nitrososphaeria</taxon>
        <taxon>Nitrosotaleales</taxon>
        <taxon>Nitrosotaleaceae</taxon>
        <taxon>Nitrosotalea</taxon>
    </lineage>
</organism>
<evidence type="ECO:0000256" key="1">
    <source>
        <dbReference type="ARBA" id="ARBA00004651"/>
    </source>
</evidence>
<feature type="transmembrane region" description="Helical" evidence="6">
    <location>
        <begin position="163"/>
        <end position="181"/>
    </location>
</feature>
<sequence>MEHDSHAGLVRSLSLLDITMIGIASMIGGSIFNLVGPAMHEGGPSLLIVFLASGIISFFTALTYAELGSAFPEAGGGYRWVKEGLPRPNAFISGWIAWFAHMIAGSLYAVSIGDFFGSILTSIGASAQYAGIPIEKIIAILSIVLFTYVNYRGVSLTGKIGNGLTFTQIVIIIVLISSGIYGMSFVNHDWAVNFQHFVPKGITGFILAMGITFIAFEGYEIIVQAGEEVKNPKKNIPRAIFTTLGIVTVLYIVFTFVFLGGIDSSKVGKEVWQFIGDNKDVGIAKAAEYLIPYGTTLVFVGGLVSSVAALSATTFSSSRVSFAMGRQYNLPYIFSSIHSKYHTPHFAIIASGFIMLIMASWLPLEQIALVAGVMFLFLFTQVNWAGINIRRLYGHKLDYGFKIPLFPLMPIIGIICKAGLAIFLLIYNPLSWAIAIIWILIGFSVYKLYISKKEIDHYAPLVANIGPAERKSYRIMVVFNKKTIEKLVKIASAIAKDKDGEISLLNVATIPLQIPLSMGHRFAEPIMKTFDELKNMPGFSDHRYLVRLSHDNTEAILATTEEQGINLLIMDFFDLRNNRKLLSLATCDILGVSIKKEFEQEIPNIVVSYDKGRHSDLGIEVAHAFSNVLGSKIRIIRGVVESPEEERDILSRINEKMFDLDLRKVPVERVYPTSSEITKDLLENLNRNPEIVIVGAGNQSEQAFSPRTMEIVEKSRYSVFVVRDSRFASIKARYFWQMIAPRLKENRVIYKIYRSLYRFKPVKKAPSDEEYFSAKI</sequence>
<evidence type="ECO:0000256" key="6">
    <source>
        <dbReference type="SAM" id="Phobius"/>
    </source>
</evidence>
<dbReference type="InterPro" id="IPR002293">
    <property type="entry name" value="AA/rel_permease1"/>
</dbReference>
<gene>
    <name evidence="7" type="ORF">NDEV_0693</name>
</gene>
<feature type="transmembrane region" description="Helical" evidence="6">
    <location>
        <begin position="12"/>
        <end position="35"/>
    </location>
</feature>
<feature type="transmembrane region" description="Helical" evidence="6">
    <location>
        <begin position="47"/>
        <end position="67"/>
    </location>
</feature>
<feature type="transmembrane region" description="Helical" evidence="6">
    <location>
        <begin position="239"/>
        <end position="262"/>
    </location>
</feature>
<evidence type="ECO:0000256" key="5">
    <source>
        <dbReference type="ARBA" id="ARBA00023136"/>
    </source>
</evidence>
<keyword evidence="3 6" id="KW-0812">Transmembrane</keyword>
<keyword evidence="2" id="KW-1003">Cell membrane</keyword>
<dbReference type="InterPro" id="IPR050367">
    <property type="entry name" value="APC_superfamily"/>
</dbReference>
<dbReference type="Gene3D" id="1.20.1740.10">
    <property type="entry name" value="Amino acid/polyamine transporter I"/>
    <property type="match status" value="1"/>
</dbReference>
<keyword evidence="4 6" id="KW-1133">Transmembrane helix</keyword>
<dbReference type="EMBL" id="LN890280">
    <property type="protein sequence ID" value="CUR51458.1"/>
    <property type="molecule type" value="Genomic_DNA"/>
</dbReference>
<dbReference type="GO" id="GO:0005886">
    <property type="term" value="C:plasma membrane"/>
    <property type="evidence" value="ECO:0007669"/>
    <property type="project" value="UniProtKB-SubCell"/>
</dbReference>
<feature type="transmembrane region" description="Helical" evidence="6">
    <location>
        <begin position="297"/>
        <end position="322"/>
    </location>
</feature>